<organism evidence="1 2">
    <name type="scientific">Aspergillus tanneri</name>
    <dbReference type="NCBI Taxonomy" id="1220188"/>
    <lineage>
        <taxon>Eukaryota</taxon>
        <taxon>Fungi</taxon>
        <taxon>Dikarya</taxon>
        <taxon>Ascomycota</taxon>
        <taxon>Pezizomycotina</taxon>
        <taxon>Eurotiomycetes</taxon>
        <taxon>Eurotiomycetidae</taxon>
        <taxon>Eurotiales</taxon>
        <taxon>Aspergillaceae</taxon>
        <taxon>Aspergillus</taxon>
        <taxon>Aspergillus subgen. Circumdati</taxon>
    </lineage>
</organism>
<reference evidence="1 2" key="1">
    <citation type="submission" date="2019-03" db="EMBL/GenBank/DDBJ databases">
        <title>The genome sequence of a newly discovered highly antifungal drug resistant Aspergillus species, Aspergillus tanneri NIH 1004.</title>
        <authorList>
            <person name="Mounaud S."/>
            <person name="Singh I."/>
            <person name="Joardar V."/>
            <person name="Pakala S."/>
            <person name="Pakala S."/>
            <person name="Venepally P."/>
            <person name="Hoover J."/>
            <person name="Nierman W."/>
            <person name="Chung J."/>
            <person name="Losada L."/>
        </authorList>
    </citation>
    <scope>NUCLEOTIDE SEQUENCE [LARGE SCALE GENOMIC DNA]</scope>
    <source>
        <strain evidence="1 2">NIH1004</strain>
    </source>
</reference>
<dbReference type="VEuPathDB" id="FungiDB:EYZ11_002761"/>
<name>A0A4S3JQ14_9EURO</name>
<evidence type="ECO:0000313" key="2">
    <source>
        <dbReference type="Proteomes" id="UP000308092"/>
    </source>
</evidence>
<sequence length="58" mass="6462">MALSNGSTHDTPSDDIDLIHFYSIDSTKLVEDIAWGHAYNWAIHAVSENAIKNRTCSE</sequence>
<dbReference type="AlphaFoldDB" id="A0A4S3JQ14"/>
<keyword evidence="2" id="KW-1185">Reference proteome</keyword>
<gene>
    <name evidence="1" type="ORF">EYZ11_002761</name>
</gene>
<evidence type="ECO:0000313" key="1">
    <source>
        <dbReference type="EMBL" id="THC97779.1"/>
    </source>
</evidence>
<accession>A0A4S3JQ14</accession>
<dbReference type="EMBL" id="SOSA01000064">
    <property type="protein sequence ID" value="THC97779.1"/>
    <property type="molecule type" value="Genomic_DNA"/>
</dbReference>
<protein>
    <submittedName>
        <fullName evidence="1">Uncharacterized protein</fullName>
    </submittedName>
</protein>
<comment type="caution">
    <text evidence="1">The sequence shown here is derived from an EMBL/GenBank/DDBJ whole genome shotgun (WGS) entry which is preliminary data.</text>
</comment>
<proteinExistence type="predicted"/>
<dbReference type="Proteomes" id="UP000308092">
    <property type="component" value="Unassembled WGS sequence"/>
</dbReference>